<dbReference type="Gene3D" id="3.10.450.50">
    <property type="match status" value="1"/>
</dbReference>
<gene>
    <name evidence="2" type="ORF">H9874_02410</name>
</gene>
<reference evidence="2" key="1">
    <citation type="journal article" date="2021" name="PeerJ">
        <title>Extensive microbial diversity within the chicken gut microbiome revealed by metagenomics and culture.</title>
        <authorList>
            <person name="Gilroy R."/>
            <person name="Ravi A."/>
            <person name="Getino M."/>
            <person name="Pursley I."/>
            <person name="Horton D.L."/>
            <person name="Alikhan N.F."/>
            <person name="Baker D."/>
            <person name="Gharbi K."/>
            <person name="Hall N."/>
            <person name="Watson M."/>
            <person name="Adriaenssens E.M."/>
            <person name="Foster-Nyarko E."/>
            <person name="Jarju S."/>
            <person name="Secka A."/>
            <person name="Antonio M."/>
            <person name="Oren A."/>
            <person name="Chaudhuri R.R."/>
            <person name="La Ragione R."/>
            <person name="Hildebrand F."/>
            <person name="Pallen M.J."/>
        </authorList>
    </citation>
    <scope>NUCLEOTIDE SEQUENCE</scope>
    <source>
        <strain evidence="2">ChiSxjej5B17-1746</strain>
    </source>
</reference>
<reference evidence="2" key="2">
    <citation type="submission" date="2021-04" db="EMBL/GenBank/DDBJ databases">
        <authorList>
            <person name="Gilroy R."/>
        </authorList>
    </citation>
    <scope>NUCLEOTIDE SEQUENCE</scope>
    <source>
        <strain evidence="2">ChiSxjej5B17-1746</strain>
    </source>
</reference>
<evidence type="ECO:0000313" key="2">
    <source>
        <dbReference type="EMBL" id="HIW77984.1"/>
    </source>
</evidence>
<organism evidence="2 3">
    <name type="scientific">Candidatus Bilophila faecipullorum</name>
    <dbReference type="NCBI Taxonomy" id="2838482"/>
    <lineage>
        <taxon>Bacteria</taxon>
        <taxon>Pseudomonadati</taxon>
        <taxon>Thermodesulfobacteriota</taxon>
        <taxon>Desulfovibrionia</taxon>
        <taxon>Desulfovibrionales</taxon>
        <taxon>Desulfovibrionaceae</taxon>
        <taxon>Bilophila</taxon>
    </lineage>
</organism>
<dbReference type="EMBL" id="DXGI01000090">
    <property type="protein sequence ID" value="HIW77984.1"/>
    <property type="molecule type" value="Genomic_DNA"/>
</dbReference>
<protein>
    <submittedName>
        <fullName evidence="2">Nuclear transport factor 2 family protein</fullName>
    </submittedName>
</protein>
<dbReference type="InterPro" id="IPR027843">
    <property type="entry name" value="DUF4440"/>
</dbReference>
<dbReference type="InterPro" id="IPR032710">
    <property type="entry name" value="NTF2-like_dom_sf"/>
</dbReference>
<feature type="domain" description="DUF4440" evidence="1">
    <location>
        <begin position="2"/>
        <end position="109"/>
    </location>
</feature>
<sequence>MYRRSIEKADVSLAAEVWAETPEVSLIHPRGHEHGWEAVKANFYEKVMGTLFSERRLDVHDVRVHPYPEAAVAEFYWDFTATVRADGSTRRTQGRESQVYVKTPEGWRLVHVHYSGPAA</sequence>
<evidence type="ECO:0000313" key="3">
    <source>
        <dbReference type="Proteomes" id="UP000824264"/>
    </source>
</evidence>
<dbReference type="AlphaFoldDB" id="A0A9D1U7W7"/>
<evidence type="ECO:0000259" key="1">
    <source>
        <dbReference type="Pfam" id="PF14534"/>
    </source>
</evidence>
<proteinExistence type="predicted"/>
<dbReference type="Proteomes" id="UP000824264">
    <property type="component" value="Unassembled WGS sequence"/>
</dbReference>
<dbReference type="Pfam" id="PF14534">
    <property type="entry name" value="DUF4440"/>
    <property type="match status" value="1"/>
</dbReference>
<comment type="caution">
    <text evidence="2">The sequence shown here is derived from an EMBL/GenBank/DDBJ whole genome shotgun (WGS) entry which is preliminary data.</text>
</comment>
<name>A0A9D1U7W7_9BACT</name>
<accession>A0A9D1U7W7</accession>
<dbReference type="SUPFAM" id="SSF54427">
    <property type="entry name" value="NTF2-like"/>
    <property type="match status" value="1"/>
</dbReference>